<feature type="transmembrane region" description="Helical" evidence="4">
    <location>
        <begin position="351"/>
        <end position="371"/>
    </location>
</feature>
<feature type="transmembrane region" description="Helical" evidence="4">
    <location>
        <begin position="291"/>
        <end position="312"/>
    </location>
</feature>
<dbReference type="Gene3D" id="1.20.1250.20">
    <property type="entry name" value="MFS general substrate transporter like domains"/>
    <property type="match status" value="2"/>
</dbReference>
<dbReference type="SUPFAM" id="SSF103473">
    <property type="entry name" value="MFS general substrate transporter"/>
    <property type="match status" value="1"/>
</dbReference>
<evidence type="ECO:0000313" key="6">
    <source>
        <dbReference type="Proteomes" id="UP000244755"/>
    </source>
</evidence>
<feature type="transmembrane region" description="Helical" evidence="4">
    <location>
        <begin position="68"/>
        <end position="85"/>
    </location>
</feature>
<feature type="transmembrane region" description="Helical" evidence="4">
    <location>
        <begin position="202"/>
        <end position="222"/>
    </location>
</feature>
<evidence type="ECO:0000256" key="1">
    <source>
        <dbReference type="ARBA" id="ARBA00022692"/>
    </source>
</evidence>
<evidence type="ECO:0000313" key="5">
    <source>
        <dbReference type="EMBL" id="AWB21367.1"/>
    </source>
</evidence>
<feature type="transmembrane region" description="Helical" evidence="4">
    <location>
        <begin position="136"/>
        <end position="156"/>
    </location>
</feature>
<feature type="transmembrane region" description="Helical" evidence="4">
    <location>
        <begin position="97"/>
        <end position="124"/>
    </location>
</feature>
<keyword evidence="1 4" id="KW-0812">Transmembrane</keyword>
<dbReference type="OrthoDB" id="7262016at2"/>
<dbReference type="GO" id="GO:0022857">
    <property type="term" value="F:transmembrane transporter activity"/>
    <property type="evidence" value="ECO:0007669"/>
    <property type="project" value="InterPro"/>
</dbReference>
<feature type="transmembrane region" description="Helical" evidence="4">
    <location>
        <begin position="263"/>
        <end position="285"/>
    </location>
</feature>
<sequence length="387" mass="39630">MPATRQFHLLTLHCTAAQAATSLAGGFVGAYLMKIGLGLPAALCVYAAILAARFGLRLAVLPLVRRIGLRRALLVGIAVNALQFWPLGQAGDLRWLIAWIGIVALSEALYWPILHAASAVTAAGETRGRQIAARQAATGLIAVVAPLLGGFILTRFGPAADFGLAGAILLLSALPVMRMRAIEAGPVPTLRASFRDADRRGMATFAADGWMAAGLSLAWPMVLFTTLGSRYEAFAWSGSLAALAGIVAGLACGAAIDRGRRGASLVAVAAALAAAFALRTGLSWLPGAAHLANAAGAAANGLYIPVIMSAIYERSKRSGAAYRFHLGAETGWDLGAIGGCLAGAATASLAAAPSLAMLPASLGLVAMVACVRDRQEQGMMPEEAVPA</sequence>
<evidence type="ECO:0000256" key="3">
    <source>
        <dbReference type="ARBA" id="ARBA00023136"/>
    </source>
</evidence>
<accession>A0A2R4WIM3</accession>
<feature type="transmembrane region" description="Helical" evidence="4">
    <location>
        <begin position="234"/>
        <end position="256"/>
    </location>
</feature>
<evidence type="ECO:0000256" key="4">
    <source>
        <dbReference type="SAM" id="Phobius"/>
    </source>
</evidence>
<keyword evidence="2 4" id="KW-1133">Transmembrane helix</keyword>
<dbReference type="Proteomes" id="UP000244755">
    <property type="component" value="Chromosome 1"/>
</dbReference>
<dbReference type="InterPro" id="IPR036259">
    <property type="entry name" value="MFS_trans_sf"/>
</dbReference>
<feature type="transmembrane region" description="Helical" evidence="4">
    <location>
        <begin position="35"/>
        <end position="56"/>
    </location>
</feature>
<dbReference type="InterPro" id="IPR011701">
    <property type="entry name" value="MFS"/>
</dbReference>
<keyword evidence="6" id="KW-1185">Reference proteome</keyword>
<dbReference type="Pfam" id="PF07690">
    <property type="entry name" value="MFS_1"/>
    <property type="match status" value="1"/>
</dbReference>
<dbReference type="RefSeq" id="WP_099953241.1">
    <property type="nucleotide sequence ID" value="NZ_CP028843.1"/>
</dbReference>
<name>A0A2R4WIM3_9HYPH</name>
<dbReference type="KEGG" id="mee:DA075_10945"/>
<keyword evidence="3 4" id="KW-0472">Membrane</keyword>
<organism evidence="5 6">
    <name type="scientific">Methylobacterium currus</name>
    <dbReference type="NCBI Taxonomy" id="2051553"/>
    <lineage>
        <taxon>Bacteria</taxon>
        <taxon>Pseudomonadati</taxon>
        <taxon>Pseudomonadota</taxon>
        <taxon>Alphaproteobacteria</taxon>
        <taxon>Hyphomicrobiales</taxon>
        <taxon>Methylobacteriaceae</taxon>
        <taxon>Methylobacterium</taxon>
    </lineage>
</organism>
<feature type="transmembrane region" description="Helical" evidence="4">
    <location>
        <begin position="162"/>
        <end position="181"/>
    </location>
</feature>
<dbReference type="EMBL" id="CP028843">
    <property type="protein sequence ID" value="AWB21367.1"/>
    <property type="molecule type" value="Genomic_DNA"/>
</dbReference>
<gene>
    <name evidence="5" type="ORF">DA075_10945</name>
</gene>
<reference evidence="5 6" key="1">
    <citation type="submission" date="2018-04" db="EMBL/GenBank/DDBJ databases">
        <title>Methylobacterium sp. PR1016A genome.</title>
        <authorList>
            <person name="Park W."/>
        </authorList>
    </citation>
    <scope>NUCLEOTIDE SEQUENCE [LARGE SCALE GENOMIC DNA]</scope>
    <source>
        <strain evidence="5 6">PR1016A</strain>
    </source>
</reference>
<proteinExistence type="predicted"/>
<evidence type="ECO:0000256" key="2">
    <source>
        <dbReference type="ARBA" id="ARBA00022989"/>
    </source>
</evidence>
<dbReference type="AlphaFoldDB" id="A0A2R4WIM3"/>
<protein>
    <submittedName>
        <fullName evidence="5">MFS transporter</fullName>
    </submittedName>
</protein>
<feature type="transmembrane region" description="Helical" evidence="4">
    <location>
        <begin position="324"/>
        <end position="345"/>
    </location>
</feature>